<evidence type="ECO:0000313" key="9">
    <source>
        <dbReference type="Proteomes" id="UP000321721"/>
    </source>
</evidence>
<evidence type="ECO:0000256" key="5">
    <source>
        <dbReference type="ARBA" id="ARBA00023136"/>
    </source>
</evidence>
<keyword evidence="4 6" id="KW-1133">Transmembrane helix</keyword>
<name>A0A5C6RUZ2_9FLAO</name>
<feature type="transmembrane region" description="Helical" evidence="6">
    <location>
        <begin position="71"/>
        <end position="89"/>
    </location>
</feature>
<evidence type="ECO:0000256" key="3">
    <source>
        <dbReference type="ARBA" id="ARBA00022692"/>
    </source>
</evidence>
<feature type="transmembrane region" description="Helical" evidence="6">
    <location>
        <begin position="126"/>
        <end position="144"/>
    </location>
</feature>
<evidence type="ECO:0000256" key="4">
    <source>
        <dbReference type="ARBA" id="ARBA00022989"/>
    </source>
</evidence>
<evidence type="ECO:0000313" key="8">
    <source>
        <dbReference type="EMBL" id="TXB65785.1"/>
    </source>
</evidence>
<feature type="transmembrane region" description="Helical" evidence="6">
    <location>
        <begin position="95"/>
        <end position="119"/>
    </location>
</feature>
<comment type="caution">
    <text evidence="8">The sequence shown here is derived from an EMBL/GenBank/DDBJ whole genome shotgun (WGS) entry which is preliminary data.</text>
</comment>
<proteinExistence type="inferred from homology"/>
<sequence>MKIFDLSKPLGQWLVLIFLAFIWGSSFILMKRGLIAYSHDEVATLRLVISFICFLPLIFKNLKKVNKKDLKYFFLVGLFGNGIPAFLFTKAETGISSSLAGMLNSLVPLFTILLGVVVFKIATNKIKLIGVFIGLIGAITLLSSNGLNFKNDEFGYGAYVVLATICYAISVNTIKKYLQDVSAIIVSSFAFLFIGPPLVIYLFTTNFVSTTVNDPLAYNSLFYISILSIFGTALSLVLFNVLVKHTTAVFASTVTYLIPIFAIFWGVIDGETIHFIQIFGIFIILIGIYFVNKFK</sequence>
<evidence type="ECO:0000259" key="7">
    <source>
        <dbReference type="Pfam" id="PF00892"/>
    </source>
</evidence>
<feature type="transmembrane region" description="Helical" evidence="6">
    <location>
        <begin position="181"/>
        <end position="202"/>
    </location>
</feature>
<reference evidence="8 9" key="1">
    <citation type="submission" date="2019-08" db="EMBL/GenBank/DDBJ databases">
        <title>Genome of Vicingus serpentipes NCIMB 15042.</title>
        <authorList>
            <person name="Bowman J.P."/>
        </authorList>
    </citation>
    <scope>NUCLEOTIDE SEQUENCE [LARGE SCALE GENOMIC DNA]</scope>
    <source>
        <strain evidence="8 9">NCIMB 15042</strain>
    </source>
</reference>
<dbReference type="GO" id="GO:0016020">
    <property type="term" value="C:membrane"/>
    <property type="evidence" value="ECO:0007669"/>
    <property type="project" value="UniProtKB-SubCell"/>
</dbReference>
<organism evidence="8 9">
    <name type="scientific">Vicingus serpentipes</name>
    <dbReference type="NCBI Taxonomy" id="1926625"/>
    <lineage>
        <taxon>Bacteria</taxon>
        <taxon>Pseudomonadati</taxon>
        <taxon>Bacteroidota</taxon>
        <taxon>Flavobacteriia</taxon>
        <taxon>Flavobacteriales</taxon>
        <taxon>Vicingaceae</taxon>
        <taxon>Vicingus</taxon>
    </lineage>
</organism>
<feature type="transmembrane region" description="Helical" evidence="6">
    <location>
        <begin position="274"/>
        <end position="291"/>
    </location>
</feature>
<dbReference type="RefSeq" id="WP_147098965.1">
    <property type="nucleotide sequence ID" value="NZ_VOOS01000002.1"/>
</dbReference>
<feature type="domain" description="EamA" evidence="7">
    <location>
        <begin position="14"/>
        <end position="141"/>
    </location>
</feature>
<dbReference type="OrthoDB" id="1117213at2"/>
<dbReference type="InterPro" id="IPR000620">
    <property type="entry name" value="EamA_dom"/>
</dbReference>
<feature type="transmembrane region" description="Helical" evidence="6">
    <location>
        <begin position="42"/>
        <end position="59"/>
    </location>
</feature>
<feature type="domain" description="EamA" evidence="7">
    <location>
        <begin position="159"/>
        <end position="292"/>
    </location>
</feature>
<evidence type="ECO:0000256" key="1">
    <source>
        <dbReference type="ARBA" id="ARBA00004141"/>
    </source>
</evidence>
<dbReference type="Pfam" id="PF00892">
    <property type="entry name" value="EamA"/>
    <property type="match status" value="2"/>
</dbReference>
<dbReference type="PANTHER" id="PTHR32322:SF2">
    <property type="entry name" value="EAMA DOMAIN-CONTAINING PROTEIN"/>
    <property type="match status" value="1"/>
</dbReference>
<evidence type="ECO:0000256" key="6">
    <source>
        <dbReference type="SAM" id="Phobius"/>
    </source>
</evidence>
<comment type="similarity">
    <text evidence="2">Belongs to the EamA transporter family.</text>
</comment>
<evidence type="ECO:0000256" key="2">
    <source>
        <dbReference type="ARBA" id="ARBA00007362"/>
    </source>
</evidence>
<dbReference type="EMBL" id="VOOS01000002">
    <property type="protein sequence ID" value="TXB65785.1"/>
    <property type="molecule type" value="Genomic_DNA"/>
</dbReference>
<accession>A0A5C6RUZ2</accession>
<feature type="transmembrane region" description="Helical" evidence="6">
    <location>
        <begin position="222"/>
        <end position="242"/>
    </location>
</feature>
<dbReference type="InterPro" id="IPR050638">
    <property type="entry name" value="AA-Vitamin_Transporters"/>
</dbReference>
<dbReference type="InterPro" id="IPR037185">
    <property type="entry name" value="EmrE-like"/>
</dbReference>
<keyword evidence="5 6" id="KW-0472">Membrane</keyword>
<gene>
    <name evidence="8" type="ORF">FRY74_04250</name>
</gene>
<feature type="transmembrane region" description="Helical" evidence="6">
    <location>
        <begin position="156"/>
        <end position="174"/>
    </location>
</feature>
<feature type="transmembrane region" description="Helical" evidence="6">
    <location>
        <begin position="249"/>
        <end position="268"/>
    </location>
</feature>
<protein>
    <submittedName>
        <fullName evidence="8">EamA family transporter</fullName>
    </submittedName>
</protein>
<comment type="subcellular location">
    <subcellularLocation>
        <location evidence="1">Membrane</location>
        <topology evidence="1">Multi-pass membrane protein</topology>
    </subcellularLocation>
</comment>
<dbReference type="PANTHER" id="PTHR32322">
    <property type="entry name" value="INNER MEMBRANE TRANSPORTER"/>
    <property type="match status" value="1"/>
</dbReference>
<keyword evidence="9" id="KW-1185">Reference proteome</keyword>
<keyword evidence="3 6" id="KW-0812">Transmembrane</keyword>
<dbReference type="SUPFAM" id="SSF103481">
    <property type="entry name" value="Multidrug resistance efflux transporter EmrE"/>
    <property type="match status" value="2"/>
</dbReference>
<dbReference type="AlphaFoldDB" id="A0A5C6RUZ2"/>
<feature type="transmembrane region" description="Helical" evidence="6">
    <location>
        <begin position="12"/>
        <end position="30"/>
    </location>
</feature>
<dbReference type="Proteomes" id="UP000321721">
    <property type="component" value="Unassembled WGS sequence"/>
</dbReference>